<dbReference type="InterPro" id="IPR016032">
    <property type="entry name" value="Sig_transdc_resp-reg_C-effctor"/>
</dbReference>
<name>A0ABW2YE49_9GAMM</name>
<dbReference type="SUPFAM" id="SSF46894">
    <property type="entry name" value="C-terminal effector domain of the bipartite response regulators"/>
    <property type="match status" value="1"/>
</dbReference>
<dbReference type="EMBL" id="JBHTIF010000002">
    <property type="protein sequence ID" value="MFD0726656.1"/>
    <property type="molecule type" value="Genomic_DNA"/>
</dbReference>
<dbReference type="InterPro" id="IPR003593">
    <property type="entry name" value="AAA+_ATPase"/>
</dbReference>
<feature type="domain" description="OmpR/PhoB-type" evidence="3">
    <location>
        <begin position="14"/>
        <end position="112"/>
    </location>
</feature>
<dbReference type="Pfam" id="PF20703">
    <property type="entry name" value="nSTAND1"/>
    <property type="match status" value="1"/>
</dbReference>
<dbReference type="SUPFAM" id="SSF52540">
    <property type="entry name" value="P-loop containing nucleoside triphosphate hydrolases"/>
    <property type="match status" value="1"/>
</dbReference>
<evidence type="ECO:0000256" key="2">
    <source>
        <dbReference type="PROSITE-ProRule" id="PRU01091"/>
    </source>
</evidence>
<protein>
    <submittedName>
        <fullName evidence="4">Winged helix-turn-helix domain-containing protein</fullName>
    </submittedName>
</protein>
<gene>
    <name evidence="4" type="ORF">ACFQ0E_13725</name>
</gene>
<evidence type="ECO:0000313" key="4">
    <source>
        <dbReference type="EMBL" id="MFD0726656.1"/>
    </source>
</evidence>
<dbReference type="InterPro" id="IPR049052">
    <property type="entry name" value="nSTAND1"/>
</dbReference>
<dbReference type="SMART" id="SM00862">
    <property type="entry name" value="Trans_reg_C"/>
    <property type="match status" value="1"/>
</dbReference>
<dbReference type="CDD" id="cd00383">
    <property type="entry name" value="trans_reg_C"/>
    <property type="match status" value="1"/>
</dbReference>
<proteinExistence type="predicted"/>
<dbReference type="Gene3D" id="1.10.10.10">
    <property type="entry name" value="Winged helix-like DNA-binding domain superfamily/Winged helix DNA-binding domain"/>
    <property type="match status" value="1"/>
</dbReference>
<dbReference type="Proteomes" id="UP001597110">
    <property type="component" value="Unassembled WGS sequence"/>
</dbReference>
<keyword evidence="5" id="KW-1185">Reference proteome</keyword>
<reference evidence="5" key="1">
    <citation type="journal article" date="2019" name="Int. J. Syst. Evol. Microbiol.">
        <title>The Global Catalogue of Microorganisms (GCM) 10K type strain sequencing project: providing services to taxonomists for standard genome sequencing and annotation.</title>
        <authorList>
            <consortium name="The Broad Institute Genomics Platform"/>
            <consortium name="The Broad Institute Genome Sequencing Center for Infectious Disease"/>
            <person name="Wu L."/>
            <person name="Ma J."/>
        </authorList>
    </citation>
    <scope>NUCLEOTIDE SEQUENCE [LARGE SCALE GENOMIC DNA]</scope>
    <source>
        <strain evidence="5">CCUG 55585</strain>
    </source>
</reference>
<dbReference type="SMART" id="SM00382">
    <property type="entry name" value="AAA"/>
    <property type="match status" value="1"/>
</dbReference>
<dbReference type="InterPro" id="IPR011990">
    <property type="entry name" value="TPR-like_helical_dom_sf"/>
</dbReference>
<keyword evidence="1 2" id="KW-0238">DNA-binding</keyword>
<evidence type="ECO:0000259" key="3">
    <source>
        <dbReference type="PROSITE" id="PS51755"/>
    </source>
</evidence>
<dbReference type="PANTHER" id="PTHR47691">
    <property type="entry name" value="REGULATOR-RELATED"/>
    <property type="match status" value="1"/>
</dbReference>
<organism evidence="4 5">
    <name type="scientific">Lysobacter brunescens</name>
    <dbReference type="NCBI Taxonomy" id="262323"/>
    <lineage>
        <taxon>Bacteria</taxon>
        <taxon>Pseudomonadati</taxon>
        <taxon>Pseudomonadota</taxon>
        <taxon>Gammaproteobacteria</taxon>
        <taxon>Lysobacterales</taxon>
        <taxon>Lysobacteraceae</taxon>
        <taxon>Lysobacter</taxon>
    </lineage>
</organism>
<dbReference type="PROSITE" id="PS51755">
    <property type="entry name" value="OMPR_PHOB"/>
    <property type="match status" value="1"/>
</dbReference>
<dbReference type="Gene3D" id="1.25.40.10">
    <property type="entry name" value="Tetratricopeptide repeat domain"/>
    <property type="match status" value="1"/>
</dbReference>
<evidence type="ECO:0000256" key="1">
    <source>
        <dbReference type="ARBA" id="ARBA00023125"/>
    </source>
</evidence>
<dbReference type="PANTHER" id="PTHR47691:SF3">
    <property type="entry name" value="HTH-TYPE TRANSCRIPTIONAL REGULATOR RV0890C-RELATED"/>
    <property type="match status" value="1"/>
</dbReference>
<sequence length="1108" mass="122857">MTQRSDRIRSLASRGRFRIGALLVQPERLTIAIDGEEIALEPRMMEVLIALAEHAGEVVSAEQLLIEVWRGTFYGDNPVHKVIAQLRKLVGDDSRAPKYIETIRKRGYRLIATVSFPDDYRRGAQQGNAWTGGSPYVGLASFDDSHSDVFFGRSRMTAELLATVRNQIDSQRRFVLLVGASGCGKTSLLRAGMLPLLQQPGGFDGTQALSVAYCDLAGCNGGDLLPHLALALGTWSIESRQVFPPQRADTLATELLQRPEAIDATVQEAFRRHPDRSLAEHPRAHLLLIVDHAEALVAAPGIGDEERAAFATLLQRLCDCARIMVVMVTRSDFYPKLIEAVPGIAERKAGDGHIDVLTPRPGEIAQIIRMPAILAGLGFEENPQTLARLDDVLRDAATQHPDALPLLQHTLQALYERRDENGTLTFSAYHEIGELEGALAHRAEEVFTSLPQDAQARLDAVLSQLIVIHPDSDSINARRVLWSSLPDDDARALVESFVKARLFVSELSDGIPGFRVAHEALLRQWPRARDWAGDNRRLLQAHARLRHATRRWAEEGRRQDHLLNAGRPLIEATEAAQRLPGMLGDDERALLGASQRHHRRGKRIRTAAVAMLSLLALTSSALALWAVTAQKEAELRREEAFQLTDFMLVELADKLRPLGNLKLLDSISAKALAQLAQRPEQRMRTEDLINTSRALRTLGEVMLEQSKLEDAESAFVRANAAAAAALRRTPDSVDALEESGLAGYWLGYYRYRQKRFSDAQAHWATYLDATRRLLERTPGDPHRQLEHSYALNNFGTLAQDQGRTREAIEFFRRSAALKKQAIAARPDDDGLRYELIDTLSWISTGEETLGQFDDAAAGYSEQIALLRGMLTRNPEARAWERQLAIRLRSSAQLLGILRRTDEARAQAREGIDRLSRLIRSDASNQGWRRDLAHAYLEAAEVELLAGNDPAARPLLAQAQVHLQSAQARSARLPAWQRLDALIRFRLAWLDGDMRGMSRAAGDLRALLDQAPDDMSGLRAFARLGIELARTFADMGDTAAASRQAEDLITRLRASATASSDPKILAPWIEAHQLLGRDAAVIDARRRLEERGIAVANGWPVPVAARATN</sequence>
<accession>A0ABW2YE49</accession>
<comment type="caution">
    <text evidence="4">The sequence shown here is derived from an EMBL/GenBank/DDBJ whole genome shotgun (WGS) entry which is preliminary data.</text>
</comment>
<dbReference type="InterPro" id="IPR027417">
    <property type="entry name" value="P-loop_NTPase"/>
</dbReference>
<dbReference type="SUPFAM" id="SSF48452">
    <property type="entry name" value="TPR-like"/>
    <property type="match status" value="1"/>
</dbReference>
<dbReference type="InterPro" id="IPR036388">
    <property type="entry name" value="WH-like_DNA-bd_sf"/>
</dbReference>
<dbReference type="Gene3D" id="3.40.50.300">
    <property type="entry name" value="P-loop containing nucleotide triphosphate hydrolases"/>
    <property type="match status" value="1"/>
</dbReference>
<evidence type="ECO:0000313" key="5">
    <source>
        <dbReference type="Proteomes" id="UP001597110"/>
    </source>
</evidence>
<dbReference type="InterPro" id="IPR001867">
    <property type="entry name" value="OmpR/PhoB-type_DNA-bd"/>
</dbReference>
<dbReference type="Pfam" id="PF00486">
    <property type="entry name" value="Trans_reg_C"/>
    <property type="match status" value="1"/>
</dbReference>
<dbReference type="RefSeq" id="WP_386824701.1">
    <property type="nucleotide sequence ID" value="NZ_JBHTIF010000002.1"/>
</dbReference>
<feature type="DNA-binding region" description="OmpR/PhoB-type" evidence="2">
    <location>
        <begin position="14"/>
        <end position="112"/>
    </location>
</feature>